<dbReference type="Proteomes" id="UP000824089">
    <property type="component" value="Unassembled WGS sequence"/>
</dbReference>
<evidence type="ECO:0000259" key="3">
    <source>
        <dbReference type="Pfam" id="PF00588"/>
    </source>
</evidence>
<dbReference type="GO" id="GO:0003723">
    <property type="term" value="F:RNA binding"/>
    <property type="evidence" value="ECO:0007669"/>
    <property type="project" value="InterPro"/>
</dbReference>
<reference evidence="4" key="2">
    <citation type="journal article" date="2021" name="PeerJ">
        <title>Extensive microbial diversity within the chicken gut microbiome revealed by metagenomics and culture.</title>
        <authorList>
            <person name="Gilroy R."/>
            <person name="Ravi A."/>
            <person name="Getino M."/>
            <person name="Pursley I."/>
            <person name="Horton D.L."/>
            <person name="Alikhan N.F."/>
            <person name="Baker D."/>
            <person name="Gharbi K."/>
            <person name="Hall N."/>
            <person name="Watson M."/>
            <person name="Adriaenssens E.M."/>
            <person name="Foster-Nyarko E."/>
            <person name="Jarju S."/>
            <person name="Secka A."/>
            <person name="Antonio M."/>
            <person name="Oren A."/>
            <person name="Chaudhuri R.R."/>
            <person name="La Ragione R."/>
            <person name="Hildebrand F."/>
            <person name="Pallen M.J."/>
        </authorList>
    </citation>
    <scope>NUCLEOTIDE SEQUENCE</scope>
    <source>
        <strain evidence="4">CHK195-4489</strain>
    </source>
</reference>
<evidence type="ECO:0000256" key="1">
    <source>
        <dbReference type="ARBA" id="ARBA00022603"/>
    </source>
</evidence>
<evidence type="ECO:0000313" key="5">
    <source>
        <dbReference type="Proteomes" id="UP000824089"/>
    </source>
</evidence>
<keyword evidence="1" id="KW-0489">Methyltransferase</keyword>
<dbReference type="EMBL" id="DVMM01000045">
    <property type="protein sequence ID" value="HIU29097.1"/>
    <property type="molecule type" value="Genomic_DNA"/>
</dbReference>
<name>A0A9D1I7I9_9CLOT</name>
<dbReference type="InterPro" id="IPR029026">
    <property type="entry name" value="tRNA_m1G_MTases_N"/>
</dbReference>
<dbReference type="GO" id="GO:0006396">
    <property type="term" value="P:RNA processing"/>
    <property type="evidence" value="ECO:0007669"/>
    <property type="project" value="InterPro"/>
</dbReference>
<feature type="domain" description="tRNA/rRNA methyltransferase SpoU type" evidence="3">
    <location>
        <begin position="132"/>
        <end position="272"/>
    </location>
</feature>
<reference evidence="4" key="1">
    <citation type="submission" date="2020-10" db="EMBL/GenBank/DDBJ databases">
        <authorList>
            <person name="Gilroy R."/>
        </authorList>
    </citation>
    <scope>NUCLEOTIDE SEQUENCE</scope>
    <source>
        <strain evidence="4">CHK195-4489</strain>
    </source>
</reference>
<accession>A0A9D1I7I9</accession>
<dbReference type="SUPFAM" id="SSF75217">
    <property type="entry name" value="alpha/beta knot"/>
    <property type="match status" value="1"/>
</dbReference>
<organism evidence="4 5">
    <name type="scientific">Candidatus Egerieisoma faecipullorum</name>
    <dbReference type="NCBI Taxonomy" id="2840963"/>
    <lineage>
        <taxon>Bacteria</taxon>
        <taxon>Bacillati</taxon>
        <taxon>Bacillota</taxon>
        <taxon>Clostridia</taxon>
        <taxon>Eubacteriales</taxon>
        <taxon>Clostridiaceae</taxon>
        <taxon>Clostridiaceae incertae sedis</taxon>
        <taxon>Candidatus Egerieisoma</taxon>
    </lineage>
</organism>
<evidence type="ECO:0000313" key="4">
    <source>
        <dbReference type="EMBL" id="HIU29097.1"/>
    </source>
</evidence>
<dbReference type="Pfam" id="PF00588">
    <property type="entry name" value="SpoU_methylase"/>
    <property type="match status" value="1"/>
</dbReference>
<gene>
    <name evidence="4" type="ORF">IAD50_02245</name>
</gene>
<comment type="caution">
    <text evidence="4">The sequence shown here is derived from an EMBL/GenBank/DDBJ whole genome shotgun (WGS) entry which is preliminary data.</text>
</comment>
<dbReference type="GO" id="GO:0032259">
    <property type="term" value="P:methylation"/>
    <property type="evidence" value="ECO:0007669"/>
    <property type="project" value="UniProtKB-KW"/>
</dbReference>
<protein>
    <recommendedName>
        <fullName evidence="3">tRNA/rRNA methyltransferase SpoU type domain-containing protein</fullName>
    </recommendedName>
</protein>
<dbReference type="AlphaFoldDB" id="A0A9D1I7I9"/>
<dbReference type="Gene3D" id="3.40.1280.10">
    <property type="match status" value="1"/>
</dbReference>
<dbReference type="InterPro" id="IPR029064">
    <property type="entry name" value="Ribosomal_eL30-like_sf"/>
</dbReference>
<keyword evidence="2" id="KW-0808">Transferase</keyword>
<dbReference type="InterPro" id="IPR051259">
    <property type="entry name" value="rRNA_Methyltransferase"/>
</dbReference>
<sequence length="283" mass="30630">MEQYEAILSKCRVCGIASEEVRYAKELLANKGAAGADGSFICEGLWAAEKLIRGKIPVSHFFVDGEALRSGRITRQEQQLVSRMTEYAGQSFEISAKACRKISDRDGADICFLIAKQTVLPLTALPLADSMLIMILDGQEQPGNIGSILRSLDCAGGAAAITTNRRVRLSNSRLIRSSLGAAFLLPLADAGMEETGEWLVKNHFKTVLTDLSAQKPYYDVDYTGRIAVVAGNEHTGISPYWRTLPTAEPVIIPMLGSCESLNVGFASTLVAYEAGLRLRGLKA</sequence>
<evidence type="ECO:0000256" key="2">
    <source>
        <dbReference type="ARBA" id="ARBA00022679"/>
    </source>
</evidence>
<dbReference type="InterPro" id="IPR029028">
    <property type="entry name" value="Alpha/beta_knot_MTases"/>
</dbReference>
<dbReference type="PANTHER" id="PTHR43191:SF2">
    <property type="entry name" value="RRNA METHYLTRANSFERASE 3, MITOCHONDRIAL"/>
    <property type="match status" value="1"/>
</dbReference>
<dbReference type="PANTHER" id="PTHR43191">
    <property type="entry name" value="RRNA METHYLTRANSFERASE 3"/>
    <property type="match status" value="1"/>
</dbReference>
<dbReference type="Gene3D" id="3.30.1330.30">
    <property type="match status" value="1"/>
</dbReference>
<proteinExistence type="predicted"/>
<dbReference type="InterPro" id="IPR001537">
    <property type="entry name" value="SpoU_MeTrfase"/>
</dbReference>
<dbReference type="GO" id="GO:0008173">
    <property type="term" value="F:RNA methyltransferase activity"/>
    <property type="evidence" value="ECO:0007669"/>
    <property type="project" value="InterPro"/>
</dbReference>